<dbReference type="Pfam" id="PF01983">
    <property type="entry name" value="CofC"/>
    <property type="match status" value="1"/>
</dbReference>
<comment type="pathway">
    <text evidence="5">Cofactor biosynthesis; coenzyme F420 biosynthesis.</text>
</comment>
<dbReference type="EMBL" id="CP136137">
    <property type="protein sequence ID" value="WYY06232.1"/>
    <property type="molecule type" value="Genomic_DNA"/>
</dbReference>
<evidence type="ECO:0000256" key="6">
    <source>
        <dbReference type="SAM" id="MobiDB-lite"/>
    </source>
</evidence>
<reference evidence="7 8" key="1">
    <citation type="journal article" date="2023" name="Virus Evol.">
        <title>Computational host range prediction-The good, the bad, and the ugly.</title>
        <authorList>
            <person name="Howell A.A."/>
            <person name="Versoza C.J."/>
            <person name="Pfeifer S.P."/>
        </authorList>
    </citation>
    <scope>NUCLEOTIDE SEQUENCE [LARGE SCALE GENOMIC DNA]</scope>
    <source>
        <strain evidence="7 8">1610/1b</strain>
    </source>
</reference>
<name>A0ABZ2TXX7_9ACTN</name>
<sequence>MVCMPASPSVAVVLAVKRLDAAKSRLSAVGPADRRRDLVAAMLADTLAAVQGAGISRVTVVTPDPRVDEIAAAFGARTLAEPPAGSLSPLNAALAHGLAHAHADAHVDTVAALQADLAALDAATLTAALAEADEVLGHDVDATFVADRSGTGTALLVVRSGVVFAPRFGPGSAAAHRTAGAVELDPGRARWARLRTDVDTPDDLAAAARLGLGPRTERAVTSVAPGARSDTNGEFLRS</sequence>
<dbReference type="Proteomes" id="UP001479933">
    <property type="component" value="Chromosome"/>
</dbReference>
<feature type="binding site" evidence="5">
    <location>
        <position position="153"/>
    </location>
    <ligand>
        <name>phosphoenolpyruvate</name>
        <dbReference type="ChEBI" id="CHEBI:58702"/>
    </ligand>
</feature>
<dbReference type="InterPro" id="IPR002835">
    <property type="entry name" value="CofC"/>
</dbReference>
<keyword evidence="1 5" id="KW-0808">Transferase</keyword>
<evidence type="ECO:0000313" key="8">
    <source>
        <dbReference type="Proteomes" id="UP001479933"/>
    </source>
</evidence>
<dbReference type="EC" id="2.7.7.105" evidence="5"/>
<keyword evidence="4 5" id="KW-0342">GTP-binding</keyword>
<proteinExistence type="inferred from homology"/>
<organism evidence="7 8">
    <name type="scientific">Gordonia hydrophobica</name>
    <dbReference type="NCBI Taxonomy" id="40516"/>
    <lineage>
        <taxon>Bacteria</taxon>
        <taxon>Bacillati</taxon>
        <taxon>Actinomycetota</taxon>
        <taxon>Actinomycetes</taxon>
        <taxon>Mycobacteriales</taxon>
        <taxon>Gordoniaceae</taxon>
        <taxon>Gordonia</taxon>
    </lineage>
</organism>
<comment type="catalytic activity">
    <reaction evidence="5">
        <text>phosphoenolpyruvate + GTP + H(+) = enolpyruvoyl-2-diphospho-5'-guanosine + diphosphate</text>
        <dbReference type="Rhea" id="RHEA:30519"/>
        <dbReference type="ChEBI" id="CHEBI:15378"/>
        <dbReference type="ChEBI" id="CHEBI:33019"/>
        <dbReference type="ChEBI" id="CHEBI:37565"/>
        <dbReference type="ChEBI" id="CHEBI:58702"/>
        <dbReference type="ChEBI" id="CHEBI:143701"/>
        <dbReference type="EC" id="2.7.7.105"/>
    </reaction>
</comment>
<feature type="binding site" evidence="5">
    <location>
        <position position="172"/>
    </location>
    <ligand>
        <name>phosphoenolpyruvate</name>
        <dbReference type="ChEBI" id="CHEBI:58702"/>
    </ligand>
</feature>
<dbReference type="PANTHER" id="PTHR40392">
    <property type="entry name" value="2-PHOSPHO-L-LACTATE GUANYLYLTRANSFERASE"/>
    <property type="match status" value="1"/>
</dbReference>
<evidence type="ECO:0000256" key="5">
    <source>
        <dbReference type="HAMAP-Rule" id="MF_02114"/>
    </source>
</evidence>
<dbReference type="RefSeq" id="WP_066162100.1">
    <property type="nucleotide sequence ID" value="NZ_CP136137.1"/>
</dbReference>
<keyword evidence="3 5" id="KW-0547">Nucleotide-binding</keyword>
<dbReference type="SUPFAM" id="SSF53448">
    <property type="entry name" value="Nucleotide-diphospho-sugar transferases"/>
    <property type="match status" value="1"/>
</dbReference>
<gene>
    <name evidence="7" type="primary">cofC</name>
    <name evidence="5" type="synonym">fbiD</name>
    <name evidence="7" type="ORF">RVF87_14265</name>
</gene>
<comment type="function">
    <text evidence="5">Guanylyltransferase that catalyzes the activation of phosphoenolpyruvate (PEP) as enolpyruvoyl-2-diphospho-5'-guanosine, via the condensation of PEP with GTP. It is involved in the biosynthesis of coenzyme F420, a hydride carrier cofactor.</text>
</comment>
<dbReference type="HAMAP" id="MF_02114">
    <property type="entry name" value="CofC"/>
    <property type="match status" value="1"/>
</dbReference>
<keyword evidence="2 5" id="KW-0548">Nucleotidyltransferase</keyword>
<dbReference type="NCBIfam" id="TIGR03552">
    <property type="entry name" value="F420_cofC"/>
    <property type="match status" value="1"/>
</dbReference>
<protein>
    <recommendedName>
        <fullName evidence="5">Phosphoenolpyruvate guanylyltransferase</fullName>
        <shortName evidence="5">PEP guanylyltransferase</shortName>
        <ecNumber evidence="5">2.7.7.105</ecNumber>
    </recommendedName>
</protein>
<comment type="similarity">
    <text evidence="5">Belongs to the CofC family.</text>
</comment>
<evidence type="ECO:0000256" key="1">
    <source>
        <dbReference type="ARBA" id="ARBA00022679"/>
    </source>
</evidence>
<evidence type="ECO:0000313" key="7">
    <source>
        <dbReference type="EMBL" id="WYY06232.1"/>
    </source>
</evidence>
<dbReference type="Gene3D" id="3.90.550.10">
    <property type="entry name" value="Spore Coat Polysaccharide Biosynthesis Protein SpsA, Chain A"/>
    <property type="match status" value="1"/>
</dbReference>
<dbReference type="PANTHER" id="PTHR40392:SF1">
    <property type="entry name" value="2-PHOSPHO-L-LACTATE GUANYLYLTRANSFERASE"/>
    <property type="match status" value="1"/>
</dbReference>
<feature type="region of interest" description="Disordered" evidence="6">
    <location>
        <begin position="217"/>
        <end position="238"/>
    </location>
</feature>
<dbReference type="GO" id="GO:0043814">
    <property type="term" value="F:phospholactate guanylyltransferase activity"/>
    <property type="evidence" value="ECO:0007669"/>
    <property type="project" value="UniProtKB-EC"/>
</dbReference>
<accession>A0ABZ2TXX7</accession>
<dbReference type="InterPro" id="IPR029044">
    <property type="entry name" value="Nucleotide-diphossugar_trans"/>
</dbReference>
<keyword evidence="8" id="KW-1185">Reference proteome</keyword>
<evidence type="ECO:0000256" key="3">
    <source>
        <dbReference type="ARBA" id="ARBA00022741"/>
    </source>
</evidence>
<feature type="binding site" evidence="5">
    <location>
        <position position="169"/>
    </location>
    <ligand>
        <name>phosphoenolpyruvate</name>
        <dbReference type="ChEBI" id="CHEBI:58702"/>
    </ligand>
</feature>
<evidence type="ECO:0000256" key="2">
    <source>
        <dbReference type="ARBA" id="ARBA00022695"/>
    </source>
</evidence>
<evidence type="ECO:0000256" key="4">
    <source>
        <dbReference type="ARBA" id="ARBA00023134"/>
    </source>
</evidence>